<accession>A0AAD4Q088</accession>
<keyword evidence="6" id="KW-1185">Reference proteome</keyword>
<gene>
    <name evidence="5" type="ORF">BGW36DRAFT_355232</name>
</gene>
<dbReference type="RefSeq" id="XP_046076851.1">
    <property type="nucleotide sequence ID" value="XM_046213620.1"/>
</dbReference>
<evidence type="ECO:0000259" key="4">
    <source>
        <dbReference type="PROSITE" id="PS50102"/>
    </source>
</evidence>
<feature type="compositionally biased region" description="Basic and acidic residues" evidence="3">
    <location>
        <begin position="196"/>
        <end position="221"/>
    </location>
</feature>
<evidence type="ECO:0000313" key="5">
    <source>
        <dbReference type="EMBL" id="KAH8703833.1"/>
    </source>
</evidence>
<dbReference type="InterPro" id="IPR035979">
    <property type="entry name" value="RBD_domain_sf"/>
</dbReference>
<dbReference type="PANTHER" id="PTHR23236:SF51">
    <property type="entry name" value="NUCLEOLAR PROTEIN 6"/>
    <property type="match status" value="1"/>
</dbReference>
<feature type="compositionally biased region" description="Basic and acidic residues" evidence="3">
    <location>
        <begin position="164"/>
        <end position="174"/>
    </location>
</feature>
<feature type="domain" description="RRM" evidence="4">
    <location>
        <begin position="230"/>
        <end position="313"/>
    </location>
</feature>
<name>A0AAD4Q088_9EURO</name>
<organism evidence="5 6">
    <name type="scientific">Talaromyces proteolyticus</name>
    <dbReference type="NCBI Taxonomy" id="1131652"/>
    <lineage>
        <taxon>Eukaryota</taxon>
        <taxon>Fungi</taxon>
        <taxon>Dikarya</taxon>
        <taxon>Ascomycota</taxon>
        <taxon>Pezizomycotina</taxon>
        <taxon>Eurotiomycetes</taxon>
        <taxon>Eurotiomycetidae</taxon>
        <taxon>Eurotiales</taxon>
        <taxon>Trichocomaceae</taxon>
        <taxon>Talaromyces</taxon>
        <taxon>Talaromyces sect. Bacilispori</taxon>
    </lineage>
</organism>
<dbReference type="Gene3D" id="3.30.70.330">
    <property type="match status" value="1"/>
</dbReference>
<feature type="region of interest" description="Disordered" evidence="3">
    <location>
        <begin position="310"/>
        <end position="368"/>
    </location>
</feature>
<dbReference type="InterPro" id="IPR034228">
    <property type="entry name" value="Nop6_RRM"/>
</dbReference>
<evidence type="ECO:0000256" key="1">
    <source>
        <dbReference type="ARBA" id="ARBA00022884"/>
    </source>
</evidence>
<comment type="caution">
    <text evidence="5">The sequence shown here is derived from an EMBL/GenBank/DDBJ whole genome shotgun (WGS) entry which is preliminary data.</text>
</comment>
<dbReference type="InterPro" id="IPR000504">
    <property type="entry name" value="RRM_dom"/>
</dbReference>
<feature type="compositionally biased region" description="Basic and acidic residues" evidence="3">
    <location>
        <begin position="1"/>
        <end position="15"/>
    </location>
</feature>
<dbReference type="GO" id="GO:0042274">
    <property type="term" value="P:ribosomal small subunit biogenesis"/>
    <property type="evidence" value="ECO:0007669"/>
    <property type="project" value="TreeGrafter"/>
</dbReference>
<dbReference type="CDD" id="cd12400">
    <property type="entry name" value="RRM_Nop6"/>
    <property type="match status" value="1"/>
</dbReference>
<dbReference type="EMBL" id="JAJTJA010000002">
    <property type="protein sequence ID" value="KAH8703833.1"/>
    <property type="molecule type" value="Genomic_DNA"/>
</dbReference>
<dbReference type="SUPFAM" id="SSF54928">
    <property type="entry name" value="RNA-binding domain, RBD"/>
    <property type="match status" value="1"/>
</dbReference>
<keyword evidence="1 2" id="KW-0694">RNA-binding</keyword>
<feature type="compositionally biased region" description="Basic and acidic residues" evidence="3">
    <location>
        <begin position="89"/>
        <end position="117"/>
    </location>
</feature>
<protein>
    <recommendedName>
        <fullName evidence="4">RRM domain-containing protein</fullName>
    </recommendedName>
</protein>
<dbReference type="GO" id="GO:0019843">
    <property type="term" value="F:rRNA binding"/>
    <property type="evidence" value="ECO:0007669"/>
    <property type="project" value="TreeGrafter"/>
</dbReference>
<dbReference type="InterPro" id="IPR012677">
    <property type="entry name" value="Nucleotide-bd_a/b_plait_sf"/>
</dbReference>
<dbReference type="PANTHER" id="PTHR23236">
    <property type="entry name" value="EUKARYOTIC TRANSLATION INITIATION FACTOR 4B/4H"/>
    <property type="match status" value="1"/>
</dbReference>
<evidence type="ECO:0000256" key="2">
    <source>
        <dbReference type="PROSITE-ProRule" id="PRU00176"/>
    </source>
</evidence>
<evidence type="ECO:0000256" key="3">
    <source>
        <dbReference type="SAM" id="MobiDB-lite"/>
    </source>
</evidence>
<dbReference type="AlphaFoldDB" id="A0AAD4Q088"/>
<dbReference type="Proteomes" id="UP001201262">
    <property type="component" value="Unassembled WGS sequence"/>
</dbReference>
<dbReference type="SMART" id="SM00360">
    <property type="entry name" value="RRM"/>
    <property type="match status" value="1"/>
</dbReference>
<feature type="region of interest" description="Disordered" evidence="3">
    <location>
        <begin position="1"/>
        <end position="221"/>
    </location>
</feature>
<dbReference type="PROSITE" id="PS50102">
    <property type="entry name" value="RRM"/>
    <property type="match status" value="1"/>
</dbReference>
<dbReference type="Pfam" id="PF00076">
    <property type="entry name" value="RRM_1"/>
    <property type="match status" value="1"/>
</dbReference>
<dbReference type="FunFam" id="3.30.70.330:FF:000376">
    <property type="entry name" value="Putative RNA binding protein"/>
    <property type="match status" value="1"/>
</dbReference>
<evidence type="ECO:0000313" key="6">
    <source>
        <dbReference type="Proteomes" id="UP001201262"/>
    </source>
</evidence>
<proteinExistence type="predicted"/>
<reference evidence="5" key="1">
    <citation type="submission" date="2021-12" db="EMBL/GenBank/DDBJ databases">
        <title>Convergent genome expansion in fungi linked to evolution of root-endophyte symbiosis.</title>
        <authorList>
            <consortium name="DOE Joint Genome Institute"/>
            <person name="Ke Y.-H."/>
            <person name="Bonito G."/>
            <person name="Liao H.-L."/>
            <person name="Looney B."/>
            <person name="Rojas-Flechas A."/>
            <person name="Nash J."/>
            <person name="Hameed K."/>
            <person name="Schadt C."/>
            <person name="Martin F."/>
            <person name="Crous P.W."/>
            <person name="Miettinen O."/>
            <person name="Magnuson J.K."/>
            <person name="Labbe J."/>
            <person name="Jacobson D."/>
            <person name="Doktycz M.J."/>
            <person name="Veneault-Fourrey C."/>
            <person name="Kuo A."/>
            <person name="Mondo S."/>
            <person name="Calhoun S."/>
            <person name="Riley R."/>
            <person name="Ohm R."/>
            <person name="LaButti K."/>
            <person name="Andreopoulos B."/>
            <person name="Pangilinan J."/>
            <person name="Nolan M."/>
            <person name="Tritt A."/>
            <person name="Clum A."/>
            <person name="Lipzen A."/>
            <person name="Daum C."/>
            <person name="Barry K."/>
            <person name="Grigoriev I.V."/>
            <person name="Vilgalys R."/>
        </authorList>
    </citation>
    <scope>NUCLEOTIDE SEQUENCE</scope>
    <source>
        <strain evidence="5">PMI_201</strain>
    </source>
</reference>
<feature type="compositionally biased region" description="Basic and acidic residues" evidence="3">
    <location>
        <begin position="67"/>
        <end position="76"/>
    </location>
</feature>
<dbReference type="GeneID" id="70243907"/>
<feature type="compositionally biased region" description="Basic and acidic residues" evidence="3">
    <location>
        <begin position="137"/>
        <end position="157"/>
    </location>
</feature>
<feature type="compositionally biased region" description="Basic and acidic residues" evidence="3">
    <location>
        <begin position="326"/>
        <end position="350"/>
    </location>
</feature>
<dbReference type="GO" id="GO:0005730">
    <property type="term" value="C:nucleolus"/>
    <property type="evidence" value="ECO:0007669"/>
    <property type="project" value="TreeGrafter"/>
</dbReference>
<sequence>MGKRKRDDGADEQKSKRVKNKAKYERKGNKARKRAANRKDGGIGQGANAIPVKVREGFSSAGEENGEGEKKEEAHFVIDPTPMDDAELEEMKKTKGDKKREREPARKEDAGVTEDKPTAVVQSGKKVGKKTSMQSPSKKESRETKKARQETRKVDKKEKKKLKVQKEKKGKKEEEAADSSSSSSSDSDSDSDSEIEEKPSKTNEAAKEDAPAAKESKLKKTTETGKNARFIIFVGNLPFTANLESVTEHFSKISPVSVRVATDKNKTNQCRGFGFVEFEQFDRMQTCLKLYHHSSFDDGKSPARKINVELTAGGGGKSDHRKTKIKEKNEKLAEERAKAAKEKKQQKAETETAGQFAGVHPSRLNRMQ</sequence>